<dbReference type="EMBL" id="QGGO01000003">
    <property type="protein sequence ID" value="PWK28655.1"/>
    <property type="molecule type" value="Genomic_DNA"/>
</dbReference>
<dbReference type="AlphaFoldDB" id="A0A316EZG2"/>
<sequence length="52" mass="6078">MKYDLLLAELIVKSSQNRTEESQIAESQESSKGWLERFFEFLTPNDINIATR</sequence>
<reference evidence="1 2" key="1">
    <citation type="submission" date="2018-05" db="EMBL/GenBank/DDBJ databases">
        <title>Genomic Encyclopedia of Archaeal and Bacterial Type Strains, Phase II (KMG-II): from individual species to whole genera.</title>
        <authorList>
            <person name="Goeker M."/>
        </authorList>
    </citation>
    <scope>NUCLEOTIDE SEQUENCE [LARGE SCALE GENOMIC DNA]</scope>
    <source>
        <strain evidence="1 2">DSM 22214</strain>
    </source>
</reference>
<dbReference type="RefSeq" id="WP_158279505.1">
    <property type="nucleotide sequence ID" value="NZ_QGGO01000003.1"/>
</dbReference>
<proteinExistence type="predicted"/>
<accession>A0A316EZG2</accession>
<dbReference type="Proteomes" id="UP000245489">
    <property type="component" value="Unassembled WGS sequence"/>
</dbReference>
<keyword evidence="2" id="KW-1185">Reference proteome</keyword>
<evidence type="ECO:0000313" key="2">
    <source>
        <dbReference type="Proteomes" id="UP000245489"/>
    </source>
</evidence>
<organism evidence="1 2">
    <name type="scientific">Arcicella aurantiaca</name>
    <dbReference type="NCBI Taxonomy" id="591202"/>
    <lineage>
        <taxon>Bacteria</taxon>
        <taxon>Pseudomonadati</taxon>
        <taxon>Bacteroidota</taxon>
        <taxon>Cytophagia</taxon>
        <taxon>Cytophagales</taxon>
        <taxon>Flectobacillaceae</taxon>
        <taxon>Arcicella</taxon>
    </lineage>
</organism>
<protein>
    <submittedName>
        <fullName evidence="1">Uncharacterized protein</fullName>
    </submittedName>
</protein>
<gene>
    <name evidence="1" type="ORF">LV89_00860</name>
</gene>
<name>A0A316EZG2_9BACT</name>
<comment type="caution">
    <text evidence="1">The sequence shown here is derived from an EMBL/GenBank/DDBJ whole genome shotgun (WGS) entry which is preliminary data.</text>
</comment>
<evidence type="ECO:0000313" key="1">
    <source>
        <dbReference type="EMBL" id="PWK28655.1"/>
    </source>
</evidence>